<gene>
    <name evidence="4" type="ORF">Agub_g2804</name>
</gene>
<dbReference type="InterPro" id="IPR007320">
    <property type="entry name" value="PDCD2_C"/>
</dbReference>
<protein>
    <recommendedName>
        <fullName evidence="3">Programmed cell death protein 2 C-terminal domain-containing protein</fullName>
    </recommendedName>
</protein>
<feature type="domain" description="Programmed cell death protein 2 C-terminal" evidence="3">
    <location>
        <begin position="140"/>
        <end position="258"/>
    </location>
</feature>
<organism evidence="4 5">
    <name type="scientific">Astrephomene gubernaculifera</name>
    <dbReference type="NCBI Taxonomy" id="47775"/>
    <lineage>
        <taxon>Eukaryota</taxon>
        <taxon>Viridiplantae</taxon>
        <taxon>Chlorophyta</taxon>
        <taxon>core chlorophytes</taxon>
        <taxon>Chlorophyceae</taxon>
        <taxon>CS clade</taxon>
        <taxon>Chlamydomonadales</taxon>
        <taxon>Astrephomenaceae</taxon>
        <taxon>Astrephomene</taxon>
    </lineage>
</organism>
<dbReference type="Proteomes" id="UP001054857">
    <property type="component" value="Unassembled WGS sequence"/>
</dbReference>
<sequence length="262" mass="28195">MCMSRAWLAGWGGGGGWYLMCGSLLLIGVGCCVGGRPRNGHASPLVACQVSHIPLLPAPLHAPLSPPIPRTSPSPQPCNPSCAPPPLPCKPFPYPSLFPPPRRALQAYQARVAAEGELDEEELPADVVEALEGATGPEARCFADFQSRVSLAPTQVLRYCRQEGAQPLWPAPHARPQQPGDIPPCPHCGGPRRFEFQVLPQLLHYLRLDEEDPASPDWSTLVAYTCAASCSPAGRREGEGEQGQGQETAYMEELVWVQPPGQ</sequence>
<keyword evidence="5" id="KW-1185">Reference proteome</keyword>
<name>A0AAD3HID6_9CHLO</name>
<comment type="caution">
    <text evidence="4">The sequence shown here is derived from an EMBL/GenBank/DDBJ whole genome shotgun (WGS) entry which is preliminary data.</text>
</comment>
<dbReference type="PANTHER" id="PTHR12298:SF4">
    <property type="entry name" value="PROGRAMMED CELL DEATH PROTEIN 2"/>
    <property type="match status" value="1"/>
</dbReference>
<dbReference type="PROSITE" id="PS51257">
    <property type="entry name" value="PROKAR_LIPOPROTEIN"/>
    <property type="match status" value="1"/>
</dbReference>
<evidence type="ECO:0000256" key="2">
    <source>
        <dbReference type="SAM" id="Phobius"/>
    </source>
</evidence>
<accession>A0AAD3HID6</accession>
<evidence type="ECO:0000313" key="4">
    <source>
        <dbReference type="EMBL" id="GFR41992.1"/>
    </source>
</evidence>
<dbReference type="GO" id="GO:0005737">
    <property type="term" value="C:cytoplasm"/>
    <property type="evidence" value="ECO:0007669"/>
    <property type="project" value="InterPro"/>
</dbReference>
<evidence type="ECO:0000313" key="5">
    <source>
        <dbReference type="Proteomes" id="UP001054857"/>
    </source>
</evidence>
<dbReference type="EMBL" id="BMAR01000002">
    <property type="protein sequence ID" value="GFR41992.1"/>
    <property type="molecule type" value="Genomic_DNA"/>
</dbReference>
<evidence type="ECO:0000259" key="3">
    <source>
        <dbReference type="Pfam" id="PF04194"/>
    </source>
</evidence>
<reference evidence="4 5" key="1">
    <citation type="journal article" date="2021" name="Sci. Rep.">
        <title>Genome sequencing of the multicellular alga Astrephomene provides insights into convergent evolution of germ-soma differentiation.</title>
        <authorList>
            <person name="Yamashita S."/>
            <person name="Yamamoto K."/>
            <person name="Matsuzaki R."/>
            <person name="Suzuki S."/>
            <person name="Yamaguchi H."/>
            <person name="Hirooka S."/>
            <person name="Minakuchi Y."/>
            <person name="Miyagishima S."/>
            <person name="Kawachi M."/>
            <person name="Toyoda A."/>
            <person name="Nozaki H."/>
        </authorList>
    </citation>
    <scope>NUCLEOTIDE SEQUENCE [LARGE SCALE GENOMIC DNA]</scope>
    <source>
        <strain evidence="4 5">NIES-4017</strain>
    </source>
</reference>
<dbReference type="Pfam" id="PF04194">
    <property type="entry name" value="PDCD2_C"/>
    <property type="match status" value="1"/>
</dbReference>
<proteinExistence type="predicted"/>
<keyword evidence="2" id="KW-0472">Membrane</keyword>
<keyword evidence="2" id="KW-1133">Transmembrane helix</keyword>
<keyword evidence="2" id="KW-0812">Transmembrane</keyword>
<feature type="transmembrane region" description="Helical" evidence="2">
    <location>
        <begin position="15"/>
        <end position="35"/>
    </location>
</feature>
<evidence type="ECO:0000256" key="1">
    <source>
        <dbReference type="SAM" id="MobiDB-lite"/>
    </source>
</evidence>
<dbReference type="PANTHER" id="PTHR12298">
    <property type="entry name" value="PCDC2 PROGRAMMED CELL DEATH PROTEIN 2 -RELATED"/>
    <property type="match status" value="1"/>
</dbReference>
<feature type="region of interest" description="Disordered" evidence="1">
    <location>
        <begin position="232"/>
        <end position="251"/>
    </location>
</feature>
<dbReference type="AlphaFoldDB" id="A0AAD3HID6"/>